<dbReference type="PANTHER" id="PTHR32063">
    <property type="match status" value="1"/>
</dbReference>
<dbReference type="Gene3D" id="3.30.70.1320">
    <property type="entry name" value="Multidrug efflux transporter AcrB pore domain like"/>
    <property type="match status" value="1"/>
</dbReference>
<proteinExistence type="predicted"/>
<name>A0A4Q7EGF7_9CYAN</name>
<dbReference type="SUPFAM" id="SSF82714">
    <property type="entry name" value="Multidrug efflux transporter AcrB TolC docking domain, DN and DC subdomains"/>
    <property type="match status" value="2"/>
</dbReference>
<organism evidence="2 3">
    <name type="scientific">Leptolyngbya iicbica LK</name>
    <dbReference type="NCBI Taxonomy" id="2294035"/>
    <lineage>
        <taxon>Bacteria</taxon>
        <taxon>Bacillati</taxon>
        <taxon>Cyanobacteriota</taxon>
        <taxon>Cyanophyceae</taxon>
        <taxon>Leptolyngbyales</taxon>
        <taxon>Leptolyngbyaceae</taxon>
        <taxon>Leptolyngbya group</taxon>
        <taxon>Leptolyngbya</taxon>
        <taxon>Leptolyngbya iicbica</taxon>
    </lineage>
</organism>
<feature type="transmembrane region" description="Helical" evidence="1">
    <location>
        <begin position="858"/>
        <end position="879"/>
    </location>
</feature>
<dbReference type="Gene3D" id="3.30.70.1440">
    <property type="entry name" value="Multidrug efflux transporter AcrB pore domain"/>
    <property type="match status" value="1"/>
</dbReference>
<feature type="transmembrane region" description="Helical" evidence="1">
    <location>
        <begin position="359"/>
        <end position="377"/>
    </location>
</feature>
<accession>A0A4Q7EGF7</accession>
<dbReference type="Gene3D" id="1.20.1640.10">
    <property type="entry name" value="Multidrug efflux transporter AcrB transmembrane domain"/>
    <property type="match status" value="2"/>
</dbReference>
<evidence type="ECO:0000313" key="3">
    <source>
        <dbReference type="Proteomes" id="UP000292459"/>
    </source>
</evidence>
<keyword evidence="1" id="KW-1133">Transmembrane helix</keyword>
<evidence type="ECO:0000256" key="1">
    <source>
        <dbReference type="SAM" id="Phobius"/>
    </source>
</evidence>
<keyword evidence="1" id="KW-0812">Transmembrane</keyword>
<feature type="transmembrane region" description="Helical" evidence="1">
    <location>
        <begin position="389"/>
        <end position="407"/>
    </location>
</feature>
<feature type="transmembrane region" description="Helical" evidence="1">
    <location>
        <begin position="526"/>
        <end position="547"/>
    </location>
</feature>
<evidence type="ECO:0000313" key="2">
    <source>
        <dbReference type="EMBL" id="RZM82048.1"/>
    </source>
</evidence>
<gene>
    <name evidence="2" type="ORF">DYY88_01930</name>
</gene>
<feature type="transmembrane region" description="Helical" evidence="1">
    <location>
        <begin position="459"/>
        <end position="486"/>
    </location>
</feature>
<dbReference type="PANTHER" id="PTHR32063:SF18">
    <property type="entry name" value="CATION EFFLUX SYSTEM PROTEIN"/>
    <property type="match status" value="1"/>
</dbReference>
<feature type="transmembrane region" description="Helical" evidence="1">
    <location>
        <begin position="959"/>
        <end position="979"/>
    </location>
</feature>
<dbReference type="Gene3D" id="3.30.2090.10">
    <property type="entry name" value="Multidrug efflux transporter AcrB TolC docking domain, DN and DC subdomains"/>
    <property type="match status" value="2"/>
</dbReference>
<dbReference type="Pfam" id="PF00873">
    <property type="entry name" value="ACR_tran"/>
    <property type="match status" value="1"/>
</dbReference>
<keyword evidence="1" id="KW-0472">Membrane</keyword>
<sequence length="1041" mass="111760">MLTLFYRNRQLLTLTLTLVIVWGLSALFTLPRLEDPEITQRNAQVVTFLPGATPERVESLVTEPLEDKLFELEEVNTLESTSGTGISVISVELKESIRNVEPVWAKVRAKIDDAVPDLPPEASDPEYRDSNVSASALIVGLTWELPAPPNQLILGRLAEGLEDALRSLPGTDSVERFGYADEEIRVEIAASELARLGLTAQALAQQIAASDAKVSAGQVRGDRNEFLLEVNSALDSLERVREIPIQLGGDGATARLGDIATVSQGVADPAASLAYVNGYPAVVVAATVESDYRVDTWAQAAHQRLTEYEQTLSDGLGLRIVLDQSQYVQQRLNGVIGNLIFGSLLVIGVSLLVLGAKSALLVGLALPLTTLMVFGWMKVLGVPLHQMSVTGIIIALGLLIDNAIVVVDEVQGRLRSGLSPAEAVGKTVSHLFVPLLASTLTTVLAFVPIATSPGGTGEFIGTIGLTVILALISSLTLSLTVITALAGRLHHWQPLNWQRVWWQQGLSNESLATGYRWTLRRVLQRPWLGVGLALILPISGFAVFGSLEQQFFPPTNRDQFQIEVQLPNQSAIAQTRDLVLAARDRLQQHPNVQDVHWFIGESAPSFFYNVIANQENAPNYAQSIVQLQGTKNLRQTIQALQTDLDAAFPAAQILVKQLEQGPPFDAPIELRVYGSDMDQLRAIGNDLRAKLTPFEQVTHTRASLTEALPKLALQVDEVQARRAGLDNRAIAQQLQATLDGSVGGSILQDTQTMPVRVRVPDAQRDDLSQITSLDLVPPNPGAPLPLSALAEVTLEPDLASIARRDGQRINTVQAFLTAGALPDTVLTQFQQQLANENWQLPAGYRLEYGGEADARGDAVASLLSTVGVLAILMTATLVLSFNSFGLAALIGSVALLSVGLAALALKLFGSLFGFTAILGTLGLIGLAINDSIVVLAALREDPAARQGDRHATEQVVMHATRHVIATTVTTITGFIPLMLDPTGFWPPLAIAIAGGLGGATLLALYYIPAAHLLIARWTGAPQKTTGHQNLRPDARLASSTD</sequence>
<dbReference type="EMBL" id="QVFV01000001">
    <property type="protein sequence ID" value="RZM82048.1"/>
    <property type="molecule type" value="Genomic_DNA"/>
</dbReference>
<dbReference type="PRINTS" id="PR00702">
    <property type="entry name" value="ACRIFLAVINRP"/>
</dbReference>
<dbReference type="SUPFAM" id="SSF82866">
    <property type="entry name" value="Multidrug efflux transporter AcrB transmembrane domain"/>
    <property type="match status" value="2"/>
</dbReference>
<dbReference type="GO" id="GO:0042910">
    <property type="term" value="F:xenobiotic transmembrane transporter activity"/>
    <property type="evidence" value="ECO:0007669"/>
    <property type="project" value="TreeGrafter"/>
</dbReference>
<feature type="transmembrane region" description="Helical" evidence="1">
    <location>
        <begin position="911"/>
        <end position="938"/>
    </location>
</feature>
<dbReference type="OrthoDB" id="9757876at2"/>
<protein>
    <submittedName>
        <fullName evidence="2">Efflux RND transporter permease subunit</fullName>
    </submittedName>
</protein>
<dbReference type="InterPro" id="IPR027463">
    <property type="entry name" value="AcrB_DN_DC_subdom"/>
</dbReference>
<reference evidence="2 3" key="1">
    <citation type="submission" date="2018-11" db="EMBL/GenBank/DDBJ databases">
        <title>Whole genome sequencing of an environmental sample.</title>
        <authorList>
            <person name="Sarangi A.N."/>
            <person name="Singh D."/>
            <person name="Tripathy S."/>
        </authorList>
    </citation>
    <scope>NUCLEOTIDE SEQUENCE [LARGE SCALE GENOMIC DNA]</scope>
    <source>
        <strain evidence="2 3">Lakshadweep</strain>
    </source>
</reference>
<comment type="caution">
    <text evidence="2">The sequence shown here is derived from an EMBL/GenBank/DDBJ whole genome shotgun (WGS) entry which is preliminary data.</text>
</comment>
<feature type="transmembrane region" description="Helical" evidence="1">
    <location>
        <begin position="335"/>
        <end position="354"/>
    </location>
</feature>
<dbReference type="Gene3D" id="3.30.70.1430">
    <property type="entry name" value="Multidrug efflux transporter AcrB pore domain"/>
    <property type="match status" value="2"/>
</dbReference>
<feature type="transmembrane region" description="Helical" evidence="1">
    <location>
        <begin position="886"/>
        <end position="905"/>
    </location>
</feature>
<feature type="transmembrane region" description="Helical" evidence="1">
    <location>
        <begin position="428"/>
        <end position="447"/>
    </location>
</feature>
<dbReference type="InterPro" id="IPR001036">
    <property type="entry name" value="Acrflvin-R"/>
</dbReference>
<feature type="transmembrane region" description="Helical" evidence="1">
    <location>
        <begin position="985"/>
        <end position="1007"/>
    </location>
</feature>
<dbReference type="SUPFAM" id="SSF82693">
    <property type="entry name" value="Multidrug efflux transporter AcrB pore domain, PN1, PN2, PC1 and PC2 subdomains"/>
    <property type="match status" value="3"/>
</dbReference>
<keyword evidence="3" id="KW-1185">Reference proteome</keyword>
<dbReference type="Proteomes" id="UP000292459">
    <property type="component" value="Unassembled WGS sequence"/>
</dbReference>
<dbReference type="RefSeq" id="WP_084606886.1">
    <property type="nucleotide sequence ID" value="NZ_QVFV01000001.1"/>
</dbReference>
<dbReference type="AlphaFoldDB" id="A0A4Q7EGF7"/>
<dbReference type="GO" id="GO:0005886">
    <property type="term" value="C:plasma membrane"/>
    <property type="evidence" value="ECO:0007669"/>
    <property type="project" value="TreeGrafter"/>
</dbReference>